<dbReference type="Proteomes" id="UP000700596">
    <property type="component" value="Unassembled WGS sequence"/>
</dbReference>
<dbReference type="GO" id="GO:0016491">
    <property type="term" value="F:oxidoreductase activity"/>
    <property type="evidence" value="ECO:0007669"/>
    <property type="project" value="UniProtKB-KW"/>
</dbReference>
<keyword evidence="2" id="KW-0285">Flavoprotein</keyword>
<dbReference type="InterPro" id="IPR050416">
    <property type="entry name" value="FAD-linked_Oxidoreductase"/>
</dbReference>
<reference evidence="7" key="1">
    <citation type="journal article" date="2021" name="Nat. Commun.">
        <title>Genetic determinants of endophytism in the Arabidopsis root mycobiome.</title>
        <authorList>
            <person name="Mesny F."/>
            <person name="Miyauchi S."/>
            <person name="Thiergart T."/>
            <person name="Pickel B."/>
            <person name="Atanasova L."/>
            <person name="Karlsson M."/>
            <person name="Huettel B."/>
            <person name="Barry K.W."/>
            <person name="Haridas S."/>
            <person name="Chen C."/>
            <person name="Bauer D."/>
            <person name="Andreopoulos W."/>
            <person name="Pangilinan J."/>
            <person name="LaButti K."/>
            <person name="Riley R."/>
            <person name="Lipzen A."/>
            <person name="Clum A."/>
            <person name="Drula E."/>
            <person name="Henrissat B."/>
            <person name="Kohler A."/>
            <person name="Grigoriev I.V."/>
            <person name="Martin F.M."/>
            <person name="Hacquard S."/>
        </authorList>
    </citation>
    <scope>NUCLEOTIDE SEQUENCE</scope>
    <source>
        <strain evidence="7">MPI-CAGE-CH-0243</strain>
    </source>
</reference>
<keyword evidence="4" id="KW-0560">Oxidoreductase</keyword>
<keyword evidence="3" id="KW-0274">FAD</keyword>
<comment type="caution">
    <text evidence="7">The sequence shown here is derived from an EMBL/GenBank/DDBJ whole genome shotgun (WGS) entry which is preliminary data.</text>
</comment>
<feature type="signal peptide" evidence="5">
    <location>
        <begin position="1"/>
        <end position="22"/>
    </location>
</feature>
<evidence type="ECO:0000313" key="7">
    <source>
        <dbReference type="EMBL" id="KAH7115001.1"/>
    </source>
</evidence>
<dbReference type="PANTHER" id="PTHR42973">
    <property type="entry name" value="BINDING OXIDOREDUCTASE, PUTATIVE (AFU_ORTHOLOGUE AFUA_1G17690)-RELATED"/>
    <property type="match status" value="1"/>
</dbReference>
<evidence type="ECO:0000256" key="2">
    <source>
        <dbReference type="ARBA" id="ARBA00022630"/>
    </source>
</evidence>
<sequence length="515" mass="55423">MKASICFTALVSAFALLDTAAAAPITEAAVKTFLASIKLNETAINKIKQTRGTQLACGVLEALKAQQLETKNDATYEKERTAHWSPTAWENPTCIYSPTSASDVSLAVKILAFTGSQYAIRSGGHSPLEGWASIDNGVLISMTKLKDISYDSAKQTVRFGLGNLWGDVYRYTEAQGRLPVGGRVGTVGPMLTPGGGLSHLSNRYGFSVDNVVSFEVVLADGSIVTASSSSKSDLFWALKGGSNNFGIITHMTLKTYPSGKVWGGLVIYNATLYQDQLMAAFATYQKDGQISNKDTAMLTYVGINNQTVFATYITYGATSRPAALQPFFDIPIVYDGTTTYDSFMALTEANVVDFVVPRWTYAMTNIYLDNATYVDVANACAEFAAQMSTINGGTYALMPQPISTSMIDVSKTTGGNALGLKSKPQLWFTVNIGWNFASDDAKAIAIATASMAKIEAITKSRGLYDPFIFLNDGGPNQKVIRSYGAENFAKMKKVSAAYDPRGMFQTQVPGGFKIV</sequence>
<dbReference type="AlphaFoldDB" id="A0A9P9D9Y3"/>
<comment type="similarity">
    <text evidence="1">Belongs to the oxygen-dependent FAD-linked oxidoreductase family.</text>
</comment>
<feature type="domain" description="FAD-binding PCMH-type" evidence="6">
    <location>
        <begin position="88"/>
        <end position="258"/>
    </location>
</feature>
<evidence type="ECO:0000256" key="3">
    <source>
        <dbReference type="ARBA" id="ARBA00022827"/>
    </source>
</evidence>
<evidence type="ECO:0000313" key="8">
    <source>
        <dbReference type="Proteomes" id="UP000700596"/>
    </source>
</evidence>
<keyword evidence="8" id="KW-1185">Reference proteome</keyword>
<accession>A0A9P9D9Y3</accession>
<gene>
    <name evidence="7" type="ORF">B0J11DRAFT_120516</name>
</gene>
<dbReference type="InterPro" id="IPR006094">
    <property type="entry name" value="Oxid_FAD_bind_N"/>
</dbReference>
<evidence type="ECO:0000259" key="6">
    <source>
        <dbReference type="PROSITE" id="PS51387"/>
    </source>
</evidence>
<dbReference type="GO" id="GO:0071949">
    <property type="term" value="F:FAD binding"/>
    <property type="evidence" value="ECO:0007669"/>
    <property type="project" value="InterPro"/>
</dbReference>
<name>A0A9P9D9Y3_9PLEO</name>
<feature type="chain" id="PRO_5040148227" evidence="5">
    <location>
        <begin position="23"/>
        <end position="515"/>
    </location>
</feature>
<keyword evidence="5" id="KW-0732">Signal</keyword>
<dbReference type="InterPro" id="IPR016166">
    <property type="entry name" value="FAD-bd_PCMH"/>
</dbReference>
<organism evidence="7 8">
    <name type="scientific">Dendryphion nanum</name>
    <dbReference type="NCBI Taxonomy" id="256645"/>
    <lineage>
        <taxon>Eukaryota</taxon>
        <taxon>Fungi</taxon>
        <taxon>Dikarya</taxon>
        <taxon>Ascomycota</taxon>
        <taxon>Pezizomycotina</taxon>
        <taxon>Dothideomycetes</taxon>
        <taxon>Pleosporomycetidae</taxon>
        <taxon>Pleosporales</taxon>
        <taxon>Torulaceae</taxon>
        <taxon>Dendryphion</taxon>
    </lineage>
</organism>
<dbReference type="Pfam" id="PF01565">
    <property type="entry name" value="FAD_binding_4"/>
    <property type="match status" value="1"/>
</dbReference>
<evidence type="ECO:0000256" key="4">
    <source>
        <dbReference type="ARBA" id="ARBA00023002"/>
    </source>
</evidence>
<dbReference type="EMBL" id="JAGMWT010000016">
    <property type="protein sequence ID" value="KAH7115001.1"/>
    <property type="molecule type" value="Genomic_DNA"/>
</dbReference>
<protein>
    <submittedName>
        <fullName evidence="7">Bifunctional solanapyrone synthase</fullName>
    </submittedName>
</protein>
<evidence type="ECO:0000256" key="1">
    <source>
        <dbReference type="ARBA" id="ARBA00005466"/>
    </source>
</evidence>
<dbReference type="InterPro" id="IPR036318">
    <property type="entry name" value="FAD-bd_PCMH-like_sf"/>
</dbReference>
<dbReference type="PANTHER" id="PTHR42973:SF54">
    <property type="entry name" value="FAD-BINDING PCMH-TYPE DOMAIN-CONTAINING PROTEIN"/>
    <property type="match status" value="1"/>
</dbReference>
<proteinExistence type="inferred from homology"/>
<dbReference type="Gene3D" id="3.30.465.10">
    <property type="match status" value="1"/>
</dbReference>
<dbReference type="PROSITE" id="PS51387">
    <property type="entry name" value="FAD_PCMH"/>
    <property type="match status" value="1"/>
</dbReference>
<dbReference type="OrthoDB" id="2151789at2759"/>
<dbReference type="SUPFAM" id="SSF56176">
    <property type="entry name" value="FAD-binding/transporter-associated domain-like"/>
    <property type="match status" value="1"/>
</dbReference>
<evidence type="ECO:0000256" key="5">
    <source>
        <dbReference type="SAM" id="SignalP"/>
    </source>
</evidence>
<dbReference type="InterPro" id="IPR016169">
    <property type="entry name" value="FAD-bd_PCMH_sub2"/>
</dbReference>